<feature type="region of interest" description="Disordered" evidence="1">
    <location>
        <begin position="1"/>
        <end position="34"/>
    </location>
</feature>
<name>A0ABV0A7W0_9HYPH</name>
<proteinExistence type="predicted"/>
<evidence type="ECO:0000313" key="3">
    <source>
        <dbReference type="Proteomes" id="UP001407347"/>
    </source>
</evidence>
<evidence type="ECO:0000256" key="1">
    <source>
        <dbReference type="SAM" id="MobiDB-lite"/>
    </source>
</evidence>
<dbReference type="RefSeq" id="WP_346013952.1">
    <property type="nucleotide sequence ID" value="NZ_JAQYXP010000012.1"/>
</dbReference>
<organism evidence="2 3">
    <name type="scientific">Methylobacterium ajmalii</name>
    <dbReference type="NCBI Taxonomy" id="2738439"/>
    <lineage>
        <taxon>Bacteria</taxon>
        <taxon>Pseudomonadati</taxon>
        <taxon>Pseudomonadota</taxon>
        <taxon>Alphaproteobacteria</taxon>
        <taxon>Hyphomicrobiales</taxon>
        <taxon>Methylobacteriaceae</taxon>
        <taxon>Methylobacterium</taxon>
    </lineage>
</organism>
<feature type="region of interest" description="Disordered" evidence="1">
    <location>
        <begin position="151"/>
        <end position="208"/>
    </location>
</feature>
<gene>
    <name evidence="2" type="ORF">PUR29_36835</name>
</gene>
<dbReference type="Proteomes" id="UP001407347">
    <property type="component" value="Unassembled WGS sequence"/>
</dbReference>
<protein>
    <submittedName>
        <fullName evidence="2">Uncharacterized protein</fullName>
    </submittedName>
</protein>
<comment type="caution">
    <text evidence="2">The sequence shown here is derived from an EMBL/GenBank/DDBJ whole genome shotgun (WGS) entry which is preliminary data.</text>
</comment>
<evidence type="ECO:0000313" key="2">
    <source>
        <dbReference type="EMBL" id="MEN3239006.1"/>
    </source>
</evidence>
<sequence length="227" mass="24725">MTHVQAAGQPAALRPLPPPRRPLAPWSPAEAGPYRLPREAHDRLTAGLAGRKNREAAFALAVFLARFWTTPDRLLSAFAVDRRALAGHESLGLSEDRIRGALGTLEAIGFLDRVEPAPGKRYQRTAEGLHRKPILFRFGADYGPVFARANARTQAARQRETGRRRSPAASSSPHPQRVPLVAPPAPLPQIHHGSRLSLDLGEEVGTPDTPLEAALARWRRSVEATAP</sequence>
<dbReference type="EMBL" id="JAQYXP010000012">
    <property type="protein sequence ID" value="MEN3239006.1"/>
    <property type="molecule type" value="Genomic_DNA"/>
</dbReference>
<keyword evidence="3" id="KW-1185">Reference proteome</keyword>
<reference evidence="2 3" key="1">
    <citation type="journal article" date="2023" name="PLoS ONE">
        <title>Complete genome assembly of Hawai'i environmental nontuberculous mycobacteria reveals unexpected co-isolation with methylobacteria.</title>
        <authorList>
            <person name="Hendrix J."/>
            <person name="Epperson L.E."/>
            <person name="Tong E.I."/>
            <person name="Chan Y.L."/>
            <person name="Hasan N.A."/>
            <person name="Dawrs S.N."/>
            <person name="Norton G.J."/>
            <person name="Virdi R."/>
            <person name="Crooks J.L."/>
            <person name="Chan E.D."/>
            <person name="Honda J.R."/>
            <person name="Strong M."/>
        </authorList>
    </citation>
    <scope>NUCLEOTIDE SEQUENCE [LARGE SCALE GENOMIC DNA]</scope>
    <source>
        <strain evidence="2 3">NJH_HI04-1</strain>
    </source>
</reference>
<accession>A0ABV0A7W0</accession>